<organism evidence="4 5">
    <name type="scientific">Modicella reniformis</name>
    <dbReference type="NCBI Taxonomy" id="1440133"/>
    <lineage>
        <taxon>Eukaryota</taxon>
        <taxon>Fungi</taxon>
        <taxon>Fungi incertae sedis</taxon>
        <taxon>Mucoromycota</taxon>
        <taxon>Mortierellomycotina</taxon>
        <taxon>Mortierellomycetes</taxon>
        <taxon>Mortierellales</taxon>
        <taxon>Mortierellaceae</taxon>
        <taxon>Modicella</taxon>
    </lineage>
</organism>
<dbReference type="InterPro" id="IPR005123">
    <property type="entry name" value="Oxoglu/Fe-dep_dioxygenase_dom"/>
</dbReference>
<keyword evidence="1" id="KW-0479">Metal-binding</keyword>
<dbReference type="SUPFAM" id="SSF51197">
    <property type="entry name" value="Clavaminate synthase-like"/>
    <property type="match status" value="1"/>
</dbReference>
<accession>A0A9P6JH64</accession>
<comment type="similarity">
    <text evidence="1">Belongs to the iron/ascorbate-dependent oxidoreductase family.</text>
</comment>
<dbReference type="EMBL" id="JAAAHW010004096">
    <property type="protein sequence ID" value="KAF9978895.1"/>
    <property type="molecule type" value="Genomic_DNA"/>
</dbReference>
<name>A0A9P6JH64_9FUNG</name>
<sequence>MAHHQEDSNTLPEATTASLTIPVVDFSLYSSDPSECARQIGEASQNIGFFYLKNHGVPQDLIDRMFNCSERFFQQPLQNKSKHLIGPHNIGYSPLESETLDPEHQTQGDLKDYPADADGRTLIDRAYNVRKYSIQDDSTVYFTLGDEAERDKVGVFFKELHRLAKDIMQCFAIALQVPESTGGRHFFDKRHGWDAHSGTTLRFLHYPQQSGDPKTPLAGSHTDYGSITLLMQKDIAGLEVQASRIHKDVPWVSAPVIPDTILINIADHLQMWTNGLLKSTMHRVVYNPQQLHHSRYSIACFIHANDDTRLEPIPSPLITQEMRAEGVEFEEGRNMTAGEYLGWRLNRSYNYSVKSV</sequence>
<dbReference type="InterPro" id="IPR026992">
    <property type="entry name" value="DIOX_N"/>
</dbReference>
<dbReference type="InterPro" id="IPR044861">
    <property type="entry name" value="IPNS-like_FE2OG_OXY"/>
</dbReference>
<keyword evidence="5" id="KW-1185">Reference proteome</keyword>
<evidence type="ECO:0000259" key="3">
    <source>
        <dbReference type="PROSITE" id="PS51471"/>
    </source>
</evidence>
<dbReference type="GO" id="GO:0016491">
    <property type="term" value="F:oxidoreductase activity"/>
    <property type="evidence" value="ECO:0007669"/>
    <property type="project" value="UniProtKB-KW"/>
</dbReference>
<dbReference type="OrthoDB" id="406156at2759"/>
<feature type="compositionally biased region" description="Basic and acidic residues" evidence="2">
    <location>
        <begin position="101"/>
        <end position="115"/>
    </location>
</feature>
<reference evidence="4" key="1">
    <citation type="journal article" date="2020" name="Fungal Divers.">
        <title>Resolving the Mortierellaceae phylogeny through synthesis of multi-gene phylogenetics and phylogenomics.</title>
        <authorList>
            <person name="Vandepol N."/>
            <person name="Liber J."/>
            <person name="Desiro A."/>
            <person name="Na H."/>
            <person name="Kennedy M."/>
            <person name="Barry K."/>
            <person name="Grigoriev I.V."/>
            <person name="Miller A.N."/>
            <person name="O'Donnell K."/>
            <person name="Stajich J.E."/>
            <person name="Bonito G."/>
        </authorList>
    </citation>
    <scope>NUCLEOTIDE SEQUENCE</scope>
    <source>
        <strain evidence="4">MES-2147</strain>
    </source>
</reference>
<dbReference type="PANTHER" id="PTHR47990">
    <property type="entry name" value="2-OXOGLUTARATE (2OG) AND FE(II)-DEPENDENT OXYGENASE SUPERFAMILY PROTEIN-RELATED"/>
    <property type="match status" value="1"/>
</dbReference>
<dbReference type="Proteomes" id="UP000749646">
    <property type="component" value="Unassembled WGS sequence"/>
</dbReference>
<evidence type="ECO:0000313" key="5">
    <source>
        <dbReference type="Proteomes" id="UP000749646"/>
    </source>
</evidence>
<gene>
    <name evidence="4" type="ORF">BGZ65_006822</name>
</gene>
<evidence type="ECO:0000256" key="2">
    <source>
        <dbReference type="SAM" id="MobiDB-lite"/>
    </source>
</evidence>
<dbReference type="AlphaFoldDB" id="A0A9P6JH64"/>
<dbReference type="Gene3D" id="2.60.120.330">
    <property type="entry name" value="B-lactam Antibiotic, Isopenicillin N Synthase, Chain"/>
    <property type="match status" value="1"/>
</dbReference>
<evidence type="ECO:0000256" key="1">
    <source>
        <dbReference type="RuleBase" id="RU003682"/>
    </source>
</evidence>
<dbReference type="Pfam" id="PF03171">
    <property type="entry name" value="2OG-FeII_Oxy"/>
    <property type="match status" value="1"/>
</dbReference>
<proteinExistence type="inferred from homology"/>
<evidence type="ECO:0000313" key="4">
    <source>
        <dbReference type="EMBL" id="KAF9978895.1"/>
    </source>
</evidence>
<dbReference type="Pfam" id="PF14226">
    <property type="entry name" value="DIOX_N"/>
    <property type="match status" value="1"/>
</dbReference>
<dbReference type="PROSITE" id="PS51471">
    <property type="entry name" value="FE2OG_OXY"/>
    <property type="match status" value="1"/>
</dbReference>
<protein>
    <recommendedName>
        <fullName evidence="3">Fe2OG dioxygenase domain-containing protein</fullName>
    </recommendedName>
</protein>
<dbReference type="GO" id="GO:0046872">
    <property type="term" value="F:metal ion binding"/>
    <property type="evidence" value="ECO:0007669"/>
    <property type="project" value="UniProtKB-KW"/>
</dbReference>
<dbReference type="InterPro" id="IPR050231">
    <property type="entry name" value="Iron_ascorbate_oxido_reductase"/>
</dbReference>
<feature type="domain" description="Fe2OG dioxygenase" evidence="3">
    <location>
        <begin position="197"/>
        <end position="304"/>
    </location>
</feature>
<keyword evidence="1" id="KW-0408">Iron</keyword>
<dbReference type="InterPro" id="IPR027443">
    <property type="entry name" value="IPNS-like_sf"/>
</dbReference>
<keyword evidence="1" id="KW-0560">Oxidoreductase</keyword>
<feature type="region of interest" description="Disordered" evidence="2">
    <location>
        <begin position="94"/>
        <end position="115"/>
    </location>
</feature>
<comment type="caution">
    <text evidence="4">The sequence shown here is derived from an EMBL/GenBank/DDBJ whole genome shotgun (WGS) entry which is preliminary data.</text>
</comment>
<dbReference type="PRINTS" id="PR00682">
    <property type="entry name" value="IPNSYNTHASE"/>
</dbReference>